<organism evidence="8 9">
    <name type="scientific">Dendrothele bispora (strain CBS 962.96)</name>
    <dbReference type="NCBI Taxonomy" id="1314807"/>
    <lineage>
        <taxon>Eukaryota</taxon>
        <taxon>Fungi</taxon>
        <taxon>Dikarya</taxon>
        <taxon>Basidiomycota</taxon>
        <taxon>Agaricomycotina</taxon>
        <taxon>Agaricomycetes</taxon>
        <taxon>Agaricomycetidae</taxon>
        <taxon>Agaricales</taxon>
        <taxon>Agaricales incertae sedis</taxon>
        <taxon>Dendrothele</taxon>
    </lineage>
</organism>
<dbReference type="PANTHER" id="PTHR46300">
    <property type="entry name" value="P450, PUTATIVE (EUROFUNG)-RELATED-RELATED"/>
    <property type="match status" value="1"/>
</dbReference>
<accession>A0A4S8KNC6</accession>
<dbReference type="OrthoDB" id="1055148at2759"/>
<evidence type="ECO:0000313" key="9">
    <source>
        <dbReference type="Proteomes" id="UP000297245"/>
    </source>
</evidence>
<evidence type="ECO:0000256" key="1">
    <source>
        <dbReference type="ARBA" id="ARBA00001971"/>
    </source>
</evidence>
<evidence type="ECO:0000256" key="5">
    <source>
        <dbReference type="ARBA" id="ARBA00023002"/>
    </source>
</evidence>
<keyword evidence="5" id="KW-0560">Oxidoreductase</keyword>
<dbReference type="GO" id="GO:0005506">
    <property type="term" value="F:iron ion binding"/>
    <property type="evidence" value="ECO:0007669"/>
    <property type="project" value="InterPro"/>
</dbReference>
<sequence>RRRQSLPLPPGPRKSPIIGNLLNMPRGFEWFTYMRWGREYKSDIIHLDVLGSSILIVNSSEAAFELMDRRSSIYSSRPSMTMTHELCVWKEDFIFMPYGNLWRECRKLFHQGDLFLRLGNNYSRASKSLIHRILHIMSPTHSGLVAFYSTTMAGTLILSITYGITARPSSDPFIQAAEVALKSVTEAARPGAFLVDQFPWLQYIPAWFPGASFKKKAREWRMYKDRMTNGPFDVVMKEIV</sequence>
<dbReference type="GO" id="GO:0016705">
    <property type="term" value="F:oxidoreductase activity, acting on paired donors, with incorporation or reduction of molecular oxygen"/>
    <property type="evidence" value="ECO:0007669"/>
    <property type="project" value="InterPro"/>
</dbReference>
<comment type="cofactor">
    <cofactor evidence="1">
        <name>heme</name>
        <dbReference type="ChEBI" id="CHEBI:30413"/>
    </cofactor>
</comment>
<protein>
    <submittedName>
        <fullName evidence="8">Cytochrome P450</fullName>
    </submittedName>
</protein>
<keyword evidence="4" id="KW-0479">Metal-binding</keyword>
<dbReference type="PANTHER" id="PTHR46300:SF7">
    <property type="entry name" value="P450, PUTATIVE (EUROFUNG)-RELATED"/>
    <property type="match status" value="1"/>
</dbReference>
<proteinExistence type="inferred from homology"/>
<evidence type="ECO:0000256" key="3">
    <source>
        <dbReference type="ARBA" id="ARBA00022617"/>
    </source>
</evidence>
<dbReference type="Pfam" id="PF00067">
    <property type="entry name" value="p450"/>
    <property type="match status" value="1"/>
</dbReference>
<dbReference type="InterPro" id="IPR036396">
    <property type="entry name" value="Cyt_P450_sf"/>
</dbReference>
<dbReference type="InterPro" id="IPR001128">
    <property type="entry name" value="Cyt_P450"/>
</dbReference>
<reference evidence="8 9" key="1">
    <citation type="journal article" date="2019" name="Nat. Ecol. Evol.">
        <title>Megaphylogeny resolves global patterns of mushroom evolution.</title>
        <authorList>
            <person name="Varga T."/>
            <person name="Krizsan K."/>
            <person name="Foldi C."/>
            <person name="Dima B."/>
            <person name="Sanchez-Garcia M."/>
            <person name="Sanchez-Ramirez S."/>
            <person name="Szollosi G.J."/>
            <person name="Szarkandi J.G."/>
            <person name="Papp V."/>
            <person name="Albert L."/>
            <person name="Andreopoulos W."/>
            <person name="Angelini C."/>
            <person name="Antonin V."/>
            <person name="Barry K.W."/>
            <person name="Bougher N.L."/>
            <person name="Buchanan P."/>
            <person name="Buyck B."/>
            <person name="Bense V."/>
            <person name="Catcheside P."/>
            <person name="Chovatia M."/>
            <person name="Cooper J."/>
            <person name="Damon W."/>
            <person name="Desjardin D."/>
            <person name="Finy P."/>
            <person name="Geml J."/>
            <person name="Haridas S."/>
            <person name="Hughes K."/>
            <person name="Justo A."/>
            <person name="Karasinski D."/>
            <person name="Kautmanova I."/>
            <person name="Kiss B."/>
            <person name="Kocsube S."/>
            <person name="Kotiranta H."/>
            <person name="LaButti K.M."/>
            <person name="Lechner B.E."/>
            <person name="Liimatainen K."/>
            <person name="Lipzen A."/>
            <person name="Lukacs Z."/>
            <person name="Mihaltcheva S."/>
            <person name="Morgado L.N."/>
            <person name="Niskanen T."/>
            <person name="Noordeloos M.E."/>
            <person name="Ohm R.A."/>
            <person name="Ortiz-Santana B."/>
            <person name="Ovrebo C."/>
            <person name="Racz N."/>
            <person name="Riley R."/>
            <person name="Savchenko A."/>
            <person name="Shiryaev A."/>
            <person name="Soop K."/>
            <person name="Spirin V."/>
            <person name="Szebenyi C."/>
            <person name="Tomsovsky M."/>
            <person name="Tulloss R.E."/>
            <person name="Uehling J."/>
            <person name="Grigoriev I.V."/>
            <person name="Vagvolgyi C."/>
            <person name="Papp T."/>
            <person name="Martin F.M."/>
            <person name="Miettinen O."/>
            <person name="Hibbett D.S."/>
            <person name="Nagy L.G."/>
        </authorList>
    </citation>
    <scope>NUCLEOTIDE SEQUENCE [LARGE SCALE GENOMIC DNA]</scope>
    <source>
        <strain evidence="8 9">CBS 962.96</strain>
    </source>
</reference>
<keyword evidence="6" id="KW-0408">Iron</keyword>
<gene>
    <name evidence="8" type="ORF">K435DRAFT_584639</name>
</gene>
<name>A0A4S8KNC6_DENBC</name>
<dbReference type="SUPFAM" id="SSF48264">
    <property type="entry name" value="Cytochrome P450"/>
    <property type="match status" value="1"/>
</dbReference>
<keyword evidence="3" id="KW-0349">Heme</keyword>
<dbReference type="GO" id="GO:0020037">
    <property type="term" value="F:heme binding"/>
    <property type="evidence" value="ECO:0007669"/>
    <property type="project" value="InterPro"/>
</dbReference>
<evidence type="ECO:0000313" key="8">
    <source>
        <dbReference type="EMBL" id="THU77011.1"/>
    </source>
</evidence>
<comment type="similarity">
    <text evidence="2">Belongs to the cytochrome P450 family.</text>
</comment>
<evidence type="ECO:0000256" key="6">
    <source>
        <dbReference type="ARBA" id="ARBA00023004"/>
    </source>
</evidence>
<evidence type="ECO:0000256" key="4">
    <source>
        <dbReference type="ARBA" id="ARBA00022723"/>
    </source>
</evidence>
<evidence type="ECO:0000256" key="2">
    <source>
        <dbReference type="ARBA" id="ARBA00010617"/>
    </source>
</evidence>
<feature type="non-terminal residue" evidence="8">
    <location>
        <position position="1"/>
    </location>
</feature>
<dbReference type="InterPro" id="IPR050364">
    <property type="entry name" value="Cytochrome_P450_fung"/>
</dbReference>
<feature type="non-terminal residue" evidence="8">
    <location>
        <position position="240"/>
    </location>
</feature>
<dbReference type="EMBL" id="ML180601">
    <property type="protein sequence ID" value="THU77011.1"/>
    <property type="molecule type" value="Genomic_DNA"/>
</dbReference>
<keyword evidence="9" id="KW-1185">Reference proteome</keyword>
<keyword evidence="7" id="KW-0503">Monooxygenase</keyword>
<evidence type="ECO:0000256" key="7">
    <source>
        <dbReference type="ARBA" id="ARBA00023033"/>
    </source>
</evidence>
<dbReference type="Proteomes" id="UP000297245">
    <property type="component" value="Unassembled WGS sequence"/>
</dbReference>
<dbReference type="Gene3D" id="1.10.630.10">
    <property type="entry name" value="Cytochrome P450"/>
    <property type="match status" value="1"/>
</dbReference>
<dbReference type="GO" id="GO:0004497">
    <property type="term" value="F:monooxygenase activity"/>
    <property type="evidence" value="ECO:0007669"/>
    <property type="project" value="UniProtKB-KW"/>
</dbReference>
<dbReference type="AlphaFoldDB" id="A0A4S8KNC6"/>